<feature type="domain" description="HTH cro/C1-type" evidence="2">
    <location>
        <begin position="12"/>
        <end position="77"/>
    </location>
</feature>
<feature type="region of interest" description="Disordered" evidence="1">
    <location>
        <begin position="94"/>
        <end position="116"/>
    </location>
</feature>
<comment type="caution">
    <text evidence="3">The sequence shown here is derived from an EMBL/GenBank/DDBJ whole genome shotgun (WGS) entry which is preliminary data.</text>
</comment>
<reference evidence="3 4" key="1">
    <citation type="submission" date="2024-02" db="EMBL/GenBank/DDBJ databases">
        <authorList>
            <person name="Saticioglu I.B."/>
        </authorList>
    </citation>
    <scope>NUCLEOTIDE SEQUENCE [LARGE SCALE GENOMIC DNA]</scope>
    <source>
        <strain evidence="3 4">Mu-43</strain>
    </source>
</reference>
<evidence type="ECO:0000313" key="4">
    <source>
        <dbReference type="Proteomes" id="UP001366085"/>
    </source>
</evidence>
<dbReference type="InterPro" id="IPR001387">
    <property type="entry name" value="Cro/C1-type_HTH"/>
</dbReference>
<proteinExistence type="predicted"/>
<sequence>MTTNSDEQVQWNLRAMMSAAGMFQTTDLRGPLQEQGVVLSREQVFRLVTKTPDRLNMTVLAALCRIFSCTPNDLIEIRAVAKAAKRRAYSTGMTNPGIAELRPIPARLHRPAEPNG</sequence>
<accession>A0ABU8LMZ6</accession>
<dbReference type="Pfam" id="PF13443">
    <property type="entry name" value="HTH_26"/>
    <property type="match status" value="1"/>
</dbReference>
<organism evidence="3 4">
    <name type="scientific">Microbacterium istanbulense</name>
    <dbReference type="NCBI Taxonomy" id="3122049"/>
    <lineage>
        <taxon>Bacteria</taxon>
        <taxon>Bacillati</taxon>
        <taxon>Actinomycetota</taxon>
        <taxon>Actinomycetes</taxon>
        <taxon>Micrococcales</taxon>
        <taxon>Microbacteriaceae</taxon>
        <taxon>Microbacterium</taxon>
    </lineage>
</organism>
<evidence type="ECO:0000313" key="3">
    <source>
        <dbReference type="EMBL" id="MEJ1092254.1"/>
    </source>
</evidence>
<keyword evidence="4" id="KW-1185">Reference proteome</keyword>
<name>A0ABU8LMZ6_9MICO</name>
<gene>
    <name evidence="3" type="ORF">WDU93_11185</name>
</gene>
<protein>
    <submittedName>
        <fullName evidence="3">Helix-turn-helix transcriptional regulator</fullName>
    </submittedName>
</protein>
<dbReference type="Proteomes" id="UP001366085">
    <property type="component" value="Unassembled WGS sequence"/>
</dbReference>
<evidence type="ECO:0000256" key="1">
    <source>
        <dbReference type="SAM" id="MobiDB-lite"/>
    </source>
</evidence>
<dbReference type="RefSeq" id="WP_337320615.1">
    <property type="nucleotide sequence ID" value="NZ_JBBDGN010000010.1"/>
</dbReference>
<dbReference type="EMBL" id="JBBDGN010000010">
    <property type="protein sequence ID" value="MEJ1092254.1"/>
    <property type="molecule type" value="Genomic_DNA"/>
</dbReference>
<evidence type="ECO:0000259" key="2">
    <source>
        <dbReference type="Pfam" id="PF13443"/>
    </source>
</evidence>